<proteinExistence type="predicted"/>
<reference evidence="2" key="1">
    <citation type="submission" date="2018-12" db="EMBL/GenBank/DDBJ databases">
        <title>Complete genome sequence of Roseovarius sp. MME-070.</title>
        <authorList>
            <person name="Nam Y.-D."/>
            <person name="Kang J."/>
            <person name="Chung W.-H."/>
            <person name="Park Y.S."/>
        </authorList>
    </citation>
    <scope>NUCLEOTIDE SEQUENCE [LARGE SCALE GENOMIC DNA]</scope>
    <source>
        <strain evidence="2">MME-070</strain>
    </source>
</reference>
<organism evidence="1 2">
    <name type="scientific">Roseovarius faecimaris</name>
    <dbReference type="NCBI Taxonomy" id="2494550"/>
    <lineage>
        <taxon>Bacteria</taxon>
        <taxon>Pseudomonadati</taxon>
        <taxon>Pseudomonadota</taxon>
        <taxon>Alphaproteobacteria</taxon>
        <taxon>Rhodobacterales</taxon>
        <taxon>Roseobacteraceae</taxon>
        <taxon>Roseovarius</taxon>
    </lineage>
</organism>
<evidence type="ECO:0000313" key="2">
    <source>
        <dbReference type="Proteomes" id="UP000428330"/>
    </source>
</evidence>
<dbReference type="RefSeq" id="WP_157705739.1">
    <property type="nucleotide sequence ID" value="NZ_CP034348.1"/>
</dbReference>
<dbReference type="OrthoDB" id="9767827at2"/>
<gene>
    <name evidence="1" type="ORF">EI983_02650</name>
</gene>
<sequence>MIRLTLERPWLDVAFETEMPVLSWAINRPGLVRAQRILWREVRNADLPVDLDVEAWLASELKARGAGDAVTFLTSRDIRAYTESTATVEDVTARAIATVGFSNAERVGHRIDRSGKDWGTVNVALCLSEGLTEAARLETMSIVVQARTAAIVDASVRLPPGLATGTGTDCAAVAAPEGQAQYAGLHTAIGEAVGRAVYDAVWEGAQDWIASNRTGDIANG</sequence>
<dbReference type="KEGG" id="rom:EI983_02650"/>
<dbReference type="GO" id="GO:0016787">
    <property type="term" value="F:hydrolase activity"/>
    <property type="evidence" value="ECO:0007669"/>
    <property type="project" value="UniProtKB-KW"/>
</dbReference>
<dbReference type="InterPro" id="IPR052209">
    <property type="entry name" value="CbiZ"/>
</dbReference>
<dbReference type="Pfam" id="PF01955">
    <property type="entry name" value="CbiZ"/>
    <property type="match status" value="1"/>
</dbReference>
<keyword evidence="2" id="KW-1185">Reference proteome</keyword>
<dbReference type="PANTHER" id="PTHR35336">
    <property type="entry name" value="ADENOSYLCOBINAMIDE AMIDOHYDROLASE"/>
    <property type="match status" value="1"/>
</dbReference>
<dbReference type="EMBL" id="CP034348">
    <property type="protein sequence ID" value="QGX97232.1"/>
    <property type="molecule type" value="Genomic_DNA"/>
</dbReference>
<protein>
    <submittedName>
        <fullName evidence="1">Adenosylcobinamide amidohydrolase</fullName>
    </submittedName>
</protein>
<dbReference type="AlphaFoldDB" id="A0A6I6ILQ4"/>
<evidence type="ECO:0000313" key="1">
    <source>
        <dbReference type="EMBL" id="QGX97232.1"/>
    </source>
</evidence>
<dbReference type="Proteomes" id="UP000428330">
    <property type="component" value="Chromosome"/>
</dbReference>
<name>A0A6I6ILQ4_9RHOB</name>
<accession>A0A6I6ILQ4</accession>
<dbReference type="InterPro" id="IPR002808">
    <property type="entry name" value="AdoCbi_amidolase"/>
</dbReference>
<keyword evidence="1" id="KW-0378">Hydrolase</keyword>
<dbReference type="PANTHER" id="PTHR35336:SF5">
    <property type="entry name" value="ADENOSYLCOBINAMIDE AMIDOHYDROLASE"/>
    <property type="match status" value="1"/>
</dbReference>